<organism evidence="2 3">
    <name type="scientific">Colletotrichum higginsianum (strain IMI 349063)</name>
    <name type="common">Crucifer anthracnose fungus</name>
    <dbReference type="NCBI Taxonomy" id="759273"/>
    <lineage>
        <taxon>Eukaryota</taxon>
        <taxon>Fungi</taxon>
        <taxon>Dikarya</taxon>
        <taxon>Ascomycota</taxon>
        <taxon>Pezizomycotina</taxon>
        <taxon>Sordariomycetes</taxon>
        <taxon>Hypocreomycetidae</taxon>
        <taxon>Glomerellales</taxon>
        <taxon>Glomerellaceae</taxon>
        <taxon>Colletotrichum</taxon>
        <taxon>Colletotrichum destructivum species complex</taxon>
    </lineage>
</organism>
<evidence type="ECO:0000313" key="2">
    <source>
        <dbReference type="EMBL" id="CCF43914.1"/>
    </source>
</evidence>
<protein>
    <submittedName>
        <fullName evidence="2">Uncharacterized protein</fullName>
    </submittedName>
</protein>
<dbReference type="VEuPathDB" id="FungiDB:CH63R_03855"/>
<feature type="region of interest" description="Disordered" evidence="1">
    <location>
        <begin position="1"/>
        <end position="36"/>
    </location>
</feature>
<dbReference type="EMBL" id="CACQ02006476">
    <property type="protein sequence ID" value="CCF43914.1"/>
    <property type="molecule type" value="Genomic_DNA"/>
</dbReference>
<gene>
    <name evidence="2" type="ORF">CH063_13484</name>
</gene>
<reference evidence="3" key="1">
    <citation type="journal article" date="2012" name="Nat. Genet.">
        <title>Lifestyle transitions in plant pathogenic Colletotrichum fungi deciphered by genome and transcriptome analyses.</title>
        <authorList>
            <person name="O'Connell R.J."/>
            <person name="Thon M.R."/>
            <person name="Hacquard S."/>
            <person name="Amyotte S.G."/>
            <person name="Kleemann J."/>
            <person name="Torres M.F."/>
            <person name="Damm U."/>
            <person name="Buiate E.A."/>
            <person name="Epstein L."/>
            <person name="Alkan N."/>
            <person name="Altmueller J."/>
            <person name="Alvarado-Balderrama L."/>
            <person name="Bauser C.A."/>
            <person name="Becker C."/>
            <person name="Birren B.W."/>
            <person name="Chen Z."/>
            <person name="Choi J."/>
            <person name="Crouch J.A."/>
            <person name="Duvick J.P."/>
            <person name="Farman M.A."/>
            <person name="Gan P."/>
            <person name="Heiman D."/>
            <person name="Henrissat B."/>
            <person name="Howard R.J."/>
            <person name="Kabbage M."/>
            <person name="Koch C."/>
            <person name="Kracher B."/>
            <person name="Kubo Y."/>
            <person name="Law A.D."/>
            <person name="Lebrun M.-H."/>
            <person name="Lee Y.-H."/>
            <person name="Miyara I."/>
            <person name="Moore N."/>
            <person name="Neumann U."/>
            <person name="Nordstroem K."/>
            <person name="Panaccione D.G."/>
            <person name="Panstruga R."/>
            <person name="Place M."/>
            <person name="Proctor R.H."/>
            <person name="Prusky D."/>
            <person name="Rech G."/>
            <person name="Reinhardt R."/>
            <person name="Rollins J.A."/>
            <person name="Rounsley S."/>
            <person name="Schardl C.L."/>
            <person name="Schwartz D.C."/>
            <person name="Shenoy N."/>
            <person name="Shirasu K."/>
            <person name="Sikhakolli U.R."/>
            <person name="Stueber K."/>
            <person name="Sukno S.A."/>
            <person name="Sweigard J.A."/>
            <person name="Takano Y."/>
            <person name="Takahara H."/>
            <person name="Trail F."/>
            <person name="van der Does H.C."/>
            <person name="Voll L.M."/>
            <person name="Will I."/>
            <person name="Young S."/>
            <person name="Zeng Q."/>
            <person name="Zhang J."/>
            <person name="Zhou S."/>
            <person name="Dickman M.B."/>
            <person name="Schulze-Lefert P."/>
            <person name="Ver Loren van Themaat E."/>
            <person name="Ma L.-J."/>
            <person name="Vaillancourt L.J."/>
        </authorList>
    </citation>
    <scope>NUCLEOTIDE SEQUENCE [LARGE SCALE GENOMIC DNA]</scope>
    <source>
        <strain evidence="3">IMI 349063</strain>
    </source>
</reference>
<dbReference type="Proteomes" id="UP000007174">
    <property type="component" value="Unassembled WGS sequence"/>
</dbReference>
<feature type="non-terminal residue" evidence="2">
    <location>
        <position position="132"/>
    </location>
</feature>
<dbReference type="HOGENOM" id="CLU_1922043_0_0_1"/>
<sequence>MEKPFDGDTSGTGVPINNATVTDMERSGHTSEASSYIESTEDLVDATKLSPMRKLHIVVAGFTCTFNGNLGSSMPSGALDAISEQFDVSNRVHLILLNSLFMCGYFLVGSINEVVATSPLGEIFIGLIILPI</sequence>
<evidence type="ECO:0000313" key="3">
    <source>
        <dbReference type="Proteomes" id="UP000007174"/>
    </source>
</evidence>
<dbReference type="STRING" id="759273.H1VUK5"/>
<feature type="compositionally biased region" description="Polar residues" evidence="1">
    <location>
        <begin position="9"/>
        <end position="21"/>
    </location>
</feature>
<dbReference type="eggNOG" id="KOG0255">
    <property type="taxonomic scope" value="Eukaryota"/>
</dbReference>
<evidence type="ECO:0000256" key="1">
    <source>
        <dbReference type="SAM" id="MobiDB-lite"/>
    </source>
</evidence>
<accession>H1VUK5</accession>
<name>H1VUK5_COLHI</name>
<proteinExistence type="predicted"/>
<dbReference type="AlphaFoldDB" id="H1VUK5"/>